<keyword evidence="15" id="KW-1185">Reference proteome</keyword>
<dbReference type="GO" id="GO:0061630">
    <property type="term" value="F:ubiquitin protein ligase activity"/>
    <property type="evidence" value="ECO:0007669"/>
    <property type="project" value="UniProtKB-EC"/>
</dbReference>
<evidence type="ECO:0000313" key="15">
    <source>
        <dbReference type="Proteomes" id="UP000235145"/>
    </source>
</evidence>
<dbReference type="SMART" id="SM00184">
    <property type="entry name" value="RING"/>
    <property type="match status" value="1"/>
</dbReference>
<dbReference type="SUPFAM" id="SSF48403">
    <property type="entry name" value="Ankyrin repeat"/>
    <property type="match status" value="1"/>
</dbReference>
<evidence type="ECO:0000256" key="5">
    <source>
        <dbReference type="ARBA" id="ARBA00022723"/>
    </source>
</evidence>
<accession>A0A9R1VDM6</accession>
<sequence length="1139" mass="127961">MKNRVLQTLRTPVCWLGDVIPPFISLIPKSRDPLFLKDYRPINLVGCLYKVLSKVLANRFKRFLVKVISPELMAYVEGRNLIMEQMAFGWKWRRWIKGYLDYSRASVFVNGAPTNEFNIKRGVRQGDPLAPFLFIIAMEGLHISMEAACDLHYFRGLALPFDVINILHLMYADDVTFIGEWSEINFINLNRLLLNLHKSKVYGVGANNQEVDRLASILKCEPASFPFTYLWLPVGANMKISKHLSPVIDKFRNKLSKWKAKCLSFGGRVTLLNSVLNNLPLYFSLFLGHPKKLLICWMELGDGFLSGGDEDKRKIYWVAWEVVIKPKEIGGLGVGCLDLANLALLTKWWWRLKNGYDSFWFSRIKAIHNIKLIDGRLIAKKSIKGVWLSISQINCDFENRGIRVVGKGDKTLFGKDHWCGDIALKDVHPNLYAIEKNKDCLVVERARQLRGGRETSQFQALSDQVAVFRFDEGCDKWIWGGDGGDVRGIHVSSTLCSFCKETDESIDHVFFSCSSFAMVLWRWLLGVEFMSRLPYVLFVKKLMRALIIWLVKWSSLLTRLPNSCDDLLNMLNSTMGSKKIKKLCFSLVYTTLWMLWTVRNAIVFRNERRTIMITADNISLNTFYWIKHMSNCNSINWHAWNSSPILDYFLFFNLMGNSFGCSASGERLVSAARDGDVQEAKALLEYNPRLARYSTFGVRNSPLHYSAAQGHHEIVSLLIESGVDINLRNYRGQTALMQACQYGHWEVVLTLILYKANIHKADYLNGGTALHLAALNGHSRCIRILHADYVPSVPNFLELVNRKSRMEEFVSELDEGSVYKTINRAADGGVTALHMAALNGHVDSLQLLIDLGASVNEVTVEDGTTIDLIGAGSTPLHYAACGGNAQCCQILIAKGASLTAQNAKGWTPLAVAQSWHRDWLEEVLTEQPQQHQPIPHSPYLCLPLMSVVKIARECGWSHDSLSTCADPCAVCLENKCAVASEGCCHEFCTRCALYLCSTITAATTTTTTQGPPGSIPCPLCRQGIVSFKKLPATKPLLGMPRTSLPLSFFTCTSLTEDNDDMALDTTPLCKPEFPSPLRSLSCQKFPSMKLSSSLCMGGSDTSPSLVRSYTRSSFRRSNSEGRRSWLCSLNHSVETTAGF</sequence>
<dbReference type="PANTHER" id="PTHR33116">
    <property type="entry name" value="REVERSE TRANSCRIPTASE ZINC-BINDING DOMAIN-CONTAINING PROTEIN-RELATED-RELATED"/>
    <property type="match status" value="1"/>
</dbReference>
<dbReference type="Pfam" id="PF12796">
    <property type="entry name" value="Ank_2"/>
    <property type="match status" value="2"/>
</dbReference>
<dbReference type="InterPro" id="IPR017907">
    <property type="entry name" value="Znf_RING_CS"/>
</dbReference>
<protein>
    <recommendedName>
        <fullName evidence="3">RING-type E3 ubiquitin transferase</fullName>
        <ecNumber evidence="3">2.3.2.27</ecNumber>
    </recommendedName>
</protein>
<evidence type="ECO:0000313" key="14">
    <source>
        <dbReference type="EMBL" id="KAJ0202872.1"/>
    </source>
</evidence>
<keyword evidence="8" id="KW-0833">Ubl conjugation pathway</keyword>
<proteinExistence type="predicted"/>
<gene>
    <name evidence="14" type="ORF">LSAT_V11C500260240</name>
</gene>
<keyword evidence="7 12" id="KW-0863">Zinc-finger</keyword>
<comment type="caution">
    <text evidence="14">The sequence shown here is derived from an EMBL/GenBank/DDBJ whole genome shotgun (WGS) entry which is preliminary data.</text>
</comment>
<evidence type="ECO:0000256" key="9">
    <source>
        <dbReference type="ARBA" id="ARBA00022833"/>
    </source>
</evidence>
<feature type="repeat" description="ANK" evidence="11">
    <location>
        <begin position="698"/>
        <end position="730"/>
    </location>
</feature>
<evidence type="ECO:0000256" key="2">
    <source>
        <dbReference type="ARBA" id="ARBA00004906"/>
    </source>
</evidence>
<dbReference type="Gene3D" id="1.25.40.20">
    <property type="entry name" value="Ankyrin repeat-containing domain"/>
    <property type="match status" value="2"/>
</dbReference>
<keyword evidence="4" id="KW-0808">Transferase</keyword>
<dbReference type="SMART" id="SM00248">
    <property type="entry name" value="ANK"/>
    <property type="match status" value="5"/>
</dbReference>
<comment type="catalytic activity">
    <reaction evidence="1">
        <text>S-ubiquitinyl-[E2 ubiquitin-conjugating enzyme]-L-cysteine + [acceptor protein]-L-lysine = [E2 ubiquitin-conjugating enzyme]-L-cysteine + N(6)-ubiquitinyl-[acceptor protein]-L-lysine.</text>
        <dbReference type="EC" id="2.3.2.27"/>
    </reaction>
</comment>
<evidence type="ECO:0000256" key="10">
    <source>
        <dbReference type="ARBA" id="ARBA00023043"/>
    </source>
</evidence>
<evidence type="ECO:0000256" key="11">
    <source>
        <dbReference type="PROSITE-ProRule" id="PRU00023"/>
    </source>
</evidence>
<dbReference type="PROSITE" id="PS00518">
    <property type="entry name" value="ZF_RING_1"/>
    <property type="match status" value="1"/>
</dbReference>
<keyword evidence="5" id="KW-0479">Metal-binding</keyword>
<feature type="repeat" description="ANK" evidence="11">
    <location>
        <begin position="871"/>
        <end position="903"/>
    </location>
</feature>
<feature type="repeat" description="ANK" evidence="11">
    <location>
        <begin position="765"/>
        <end position="785"/>
    </location>
</feature>
<dbReference type="PROSITE" id="PS50088">
    <property type="entry name" value="ANK_REPEAT"/>
    <property type="match status" value="5"/>
</dbReference>
<evidence type="ECO:0000256" key="7">
    <source>
        <dbReference type="ARBA" id="ARBA00022771"/>
    </source>
</evidence>
<dbReference type="CDD" id="cd01650">
    <property type="entry name" value="RT_nLTR_like"/>
    <property type="match status" value="1"/>
</dbReference>
<dbReference type="Pfam" id="PF24921">
    <property type="entry name" value="RING_XB3-XBAT31"/>
    <property type="match status" value="1"/>
</dbReference>
<dbReference type="Pfam" id="PF00078">
    <property type="entry name" value="RVT_1"/>
    <property type="match status" value="1"/>
</dbReference>
<dbReference type="PROSITE" id="PS50089">
    <property type="entry name" value="ZF_RING_2"/>
    <property type="match status" value="1"/>
</dbReference>
<feature type="repeat" description="ANK" evidence="11">
    <location>
        <begin position="731"/>
        <end position="763"/>
    </location>
</feature>
<dbReference type="GO" id="GO:0008270">
    <property type="term" value="F:zinc ion binding"/>
    <property type="evidence" value="ECO:0007669"/>
    <property type="project" value="UniProtKB-KW"/>
</dbReference>
<organism evidence="14 15">
    <name type="scientific">Lactuca sativa</name>
    <name type="common">Garden lettuce</name>
    <dbReference type="NCBI Taxonomy" id="4236"/>
    <lineage>
        <taxon>Eukaryota</taxon>
        <taxon>Viridiplantae</taxon>
        <taxon>Streptophyta</taxon>
        <taxon>Embryophyta</taxon>
        <taxon>Tracheophyta</taxon>
        <taxon>Spermatophyta</taxon>
        <taxon>Magnoliopsida</taxon>
        <taxon>eudicotyledons</taxon>
        <taxon>Gunneridae</taxon>
        <taxon>Pentapetalae</taxon>
        <taxon>asterids</taxon>
        <taxon>campanulids</taxon>
        <taxon>Asterales</taxon>
        <taxon>Asteraceae</taxon>
        <taxon>Cichorioideae</taxon>
        <taxon>Cichorieae</taxon>
        <taxon>Lactucinae</taxon>
        <taxon>Lactuca</taxon>
    </lineage>
</organism>
<dbReference type="Pfam" id="PF00023">
    <property type="entry name" value="Ank"/>
    <property type="match status" value="2"/>
</dbReference>
<feature type="repeat" description="ANK" evidence="11">
    <location>
        <begin position="828"/>
        <end position="860"/>
    </location>
</feature>
<dbReference type="EC" id="2.3.2.27" evidence="3"/>
<dbReference type="InterPro" id="IPR002110">
    <property type="entry name" value="Ankyrin_rpt"/>
</dbReference>
<dbReference type="PANTHER" id="PTHR33116:SF78">
    <property type="entry name" value="OS12G0587133 PROTEIN"/>
    <property type="match status" value="1"/>
</dbReference>
<dbReference type="PROSITE" id="PS50297">
    <property type="entry name" value="ANK_REP_REGION"/>
    <property type="match status" value="4"/>
</dbReference>
<dbReference type="InterPro" id="IPR001841">
    <property type="entry name" value="Znf_RING"/>
</dbReference>
<dbReference type="InterPro" id="IPR036770">
    <property type="entry name" value="Ankyrin_rpt-contain_sf"/>
</dbReference>
<evidence type="ECO:0000256" key="3">
    <source>
        <dbReference type="ARBA" id="ARBA00012483"/>
    </source>
</evidence>
<dbReference type="Proteomes" id="UP000235145">
    <property type="component" value="Unassembled WGS sequence"/>
</dbReference>
<evidence type="ECO:0000259" key="13">
    <source>
        <dbReference type="PROSITE" id="PS50089"/>
    </source>
</evidence>
<comment type="pathway">
    <text evidence="2">Protein modification; protein ubiquitination.</text>
</comment>
<reference evidence="14 15" key="1">
    <citation type="journal article" date="2017" name="Nat. Commun.">
        <title>Genome assembly with in vitro proximity ligation data and whole-genome triplication in lettuce.</title>
        <authorList>
            <person name="Reyes-Chin-Wo S."/>
            <person name="Wang Z."/>
            <person name="Yang X."/>
            <person name="Kozik A."/>
            <person name="Arikit S."/>
            <person name="Song C."/>
            <person name="Xia L."/>
            <person name="Froenicke L."/>
            <person name="Lavelle D.O."/>
            <person name="Truco M.J."/>
            <person name="Xia R."/>
            <person name="Zhu S."/>
            <person name="Xu C."/>
            <person name="Xu H."/>
            <person name="Xu X."/>
            <person name="Cox K."/>
            <person name="Korf I."/>
            <person name="Meyers B.C."/>
            <person name="Michelmore R.W."/>
        </authorList>
    </citation>
    <scope>NUCLEOTIDE SEQUENCE [LARGE SCALE GENOMIC DNA]</scope>
    <source>
        <strain evidence="15">cv. Salinas</strain>
        <tissue evidence="14">Seedlings</tissue>
    </source>
</reference>
<evidence type="ECO:0000256" key="4">
    <source>
        <dbReference type="ARBA" id="ARBA00022679"/>
    </source>
</evidence>
<dbReference type="InterPro" id="IPR056760">
    <property type="entry name" value="RING_XB3-like"/>
</dbReference>
<keyword evidence="6" id="KW-0677">Repeat</keyword>
<evidence type="ECO:0000256" key="6">
    <source>
        <dbReference type="ARBA" id="ARBA00022737"/>
    </source>
</evidence>
<evidence type="ECO:0000256" key="1">
    <source>
        <dbReference type="ARBA" id="ARBA00000900"/>
    </source>
</evidence>
<evidence type="ECO:0000256" key="8">
    <source>
        <dbReference type="ARBA" id="ARBA00022786"/>
    </source>
</evidence>
<keyword evidence="9" id="KW-0862">Zinc</keyword>
<feature type="domain" description="RING-type" evidence="13">
    <location>
        <begin position="968"/>
        <end position="1021"/>
    </location>
</feature>
<dbReference type="EMBL" id="NBSK02000005">
    <property type="protein sequence ID" value="KAJ0202872.1"/>
    <property type="molecule type" value="Genomic_DNA"/>
</dbReference>
<name>A0A9R1VDM6_LACSA</name>
<dbReference type="InterPro" id="IPR000477">
    <property type="entry name" value="RT_dom"/>
</dbReference>
<keyword evidence="10 11" id="KW-0040">ANK repeat</keyword>
<dbReference type="AlphaFoldDB" id="A0A9R1VDM6"/>
<evidence type="ECO:0000256" key="12">
    <source>
        <dbReference type="PROSITE-ProRule" id="PRU00175"/>
    </source>
</evidence>